<dbReference type="NCBIfam" id="TIGR01831">
    <property type="entry name" value="fabG_rel"/>
    <property type="match status" value="1"/>
</dbReference>
<comment type="similarity">
    <text evidence="1">Belongs to the short-chain dehydrogenases/reductases (SDR) family.</text>
</comment>
<organism evidence="3 4">
    <name type="scientific">Bowmanella pacifica</name>
    <dbReference type="NCBI Taxonomy" id="502051"/>
    <lineage>
        <taxon>Bacteria</taxon>
        <taxon>Pseudomonadati</taxon>
        <taxon>Pseudomonadota</taxon>
        <taxon>Gammaproteobacteria</taxon>
        <taxon>Alteromonadales</taxon>
        <taxon>Alteromonadaceae</taxon>
        <taxon>Bowmanella</taxon>
    </lineage>
</organism>
<dbReference type="Proteomes" id="UP000606935">
    <property type="component" value="Unassembled WGS sequence"/>
</dbReference>
<dbReference type="Pfam" id="PF13561">
    <property type="entry name" value="adh_short_C2"/>
    <property type="match status" value="1"/>
</dbReference>
<name>A0A918DGX5_9ALTE</name>
<comment type="caution">
    <text evidence="3">The sequence shown here is derived from an EMBL/GenBank/DDBJ whole genome shotgun (WGS) entry which is preliminary data.</text>
</comment>
<sequence>MEKQMNKRVLVTGASGGLGGAIAIRLAKAGFEVCLHYRGSLSKVQSVQSEIAAFAPAPRLLQFDACDRQQTASVLEAEVAEQGAFYGVVCNAGITRDNAFPAMSGDDWDLVLRTNLDGFYNVLHPLIMPMVQARQGGRIVTVTSVSGLLGNRGQVNYSASKAGLIGATKSLALELAKRKITCNAVAPGLIETEMVADLPQEQLMQHIPLRRMGKVDEVAAMVNFLFSDDAGYITRQVFAVDGGLS</sequence>
<dbReference type="EMBL" id="BMLS01000001">
    <property type="protein sequence ID" value="GGO65893.1"/>
    <property type="molecule type" value="Genomic_DNA"/>
</dbReference>
<dbReference type="InterPro" id="IPR011285">
    <property type="entry name" value="FabG-rel"/>
</dbReference>
<dbReference type="FunFam" id="3.40.50.720:FF:000173">
    <property type="entry name" value="3-oxoacyl-[acyl-carrier protein] reductase"/>
    <property type="match status" value="1"/>
</dbReference>
<evidence type="ECO:0000313" key="4">
    <source>
        <dbReference type="Proteomes" id="UP000606935"/>
    </source>
</evidence>
<gene>
    <name evidence="3" type="primary">fabG</name>
    <name evidence="3" type="ORF">GCM10010982_08780</name>
</gene>
<dbReference type="SUPFAM" id="SSF51735">
    <property type="entry name" value="NAD(P)-binding Rossmann-fold domains"/>
    <property type="match status" value="1"/>
</dbReference>
<dbReference type="GO" id="GO:0016491">
    <property type="term" value="F:oxidoreductase activity"/>
    <property type="evidence" value="ECO:0007669"/>
    <property type="project" value="UniProtKB-KW"/>
</dbReference>
<dbReference type="PANTHER" id="PTHR42879:SF2">
    <property type="entry name" value="3-OXOACYL-[ACYL-CARRIER-PROTEIN] REDUCTASE FABG"/>
    <property type="match status" value="1"/>
</dbReference>
<dbReference type="InterPro" id="IPR036291">
    <property type="entry name" value="NAD(P)-bd_dom_sf"/>
</dbReference>
<dbReference type="NCBIfam" id="NF004200">
    <property type="entry name" value="PRK05653.1-5"/>
    <property type="match status" value="1"/>
</dbReference>
<dbReference type="AlphaFoldDB" id="A0A918DGX5"/>
<dbReference type="NCBIfam" id="NF009466">
    <property type="entry name" value="PRK12826.1-2"/>
    <property type="match status" value="1"/>
</dbReference>
<reference evidence="3" key="1">
    <citation type="journal article" date="2014" name="Int. J. Syst. Evol. Microbiol.">
        <title>Complete genome sequence of Corynebacterium casei LMG S-19264T (=DSM 44701T), isolated from a smear-ripened cheese.</title>
        <authorList>
            <consortium name="US DOE Joint Genome Institute (JGI-PGF)"/>
            <person name="Walter F."/>
            <person name="Albersmeier A."/>
            <person name="Kalinowski J."/>
            <person name="Ruckert C."/>
        </authorList>
    </citation>
    <scope>NUCLEOTIDE SEQUENCE</scope>
    <source>
        <strain evidence="3">CGMCC 1.7086</strain>
    </source>
</reference>
<accession>A0A918DGX5</accession>
<evidence type="ECO:0000256" key="1">
    <source>
        <dbReference type="ARBA" id="ARBA00006484"/>
    </source>
</evidence>
<keyword evidence="2" id="KW-0560">Oxidoreductase</keyword>
<evidence type="ECO:0000313" key="3">
    <source>
        <dbReference type="EMBL" id="GGO65893.1"/>
    </source>
</evidence>
<reference evidence="3" key="2">
    <citation type="submission" date="2020-09" db="EMBL/GenBank/DDBJ databases">
        <authorList>
            <person name="Sun Q."/>
            <person name="Zhou Y."/>
        </authorList>
    </citation>
    <scope>NUCLEOTIDE SEQUENCE</scope>
    <source>
        <strain evidence="3">CGMCC 1.7086</strain>
    </source>
</reference>
<keyword evidence="4" id="KW-1185">Reference proteome</keyword>
<proteinExistence type="inferred from homology"/>
<dbReference type="InterPro" id="IPR002347">
    <property type="entry name" value="SDR_fam"/>
</dbReference>
<protein>
    <submittedName>
        <fullName evidence="3">3-ketoacyl-ACP reductase</fullName>
    </submittedName>
</protein>
<dbReference type="PRINTS" id="PR00081">
    <property type="entry name" value="GDHRDH"/>
</dbReference>
<dbReference type="InterPro" id="IPR050259">
    <property type="entry name" value="SDR"/>
</dbReference>
<dbReference type="PANTHER" id="PTHR42879">
    <property type="entry name" value="3-OXOACYL-(ACYL-CARRIER-PROTEIN) REDUCTASE"/>
    <property type="match status" value="1"/>
</dbReference>
<evidence type="ECO:0000256" key="2">
    <source>
        <dbReference type="ARBA" id="ARBA00023002"/>
    </source>
</evidence>
<dbReference type="Gene3D" id="3.40.50.720">
    <property type="entry name" value="NAD(P)-binding Rossmann-like Domain"/>
    <property type="match status" value="1"/>
</dbReference>
<dbReference type="PRINTS" id="PR00080">
    <property type="entry name" value="SDRFAMILY"/>
</dbReference>